<gene>
    <name evidence="1" type="ORF">BRAPAZ1V2_A03P30220.2</name>
</gene>
<name>A0A8D9GJI3_BRACM</name>
<organism evidence="1 2">
    <name type="scientific">Brassica campestris</name>
    <name type="common">Field mustard</name>
    <dbReference type="NCBI Taxonomy" id="3711"/>
    <lineage>
        <taxon>Eukaryota</taxon>
        <taxon>Viridiplantae</taxon>
        <taxon>Streptophyta</taxon>
        <taxon>Embryophyta</taxon>
        <taxon>Tracheophyta</taxon>
        <taxon>Spermatophyta</taxon>
        <taxon>Magnoliopsida</taxon>
        <taxon>eudicotyledons</taxon>
        <taxon>Gunneridae</taxon>
        <taxon>Pentapetalae</taxon>
        <taxon>rosids</taxon>
        <taxon>malvids</taxon>
        <taxon>Brassicales</taxon>
        <taxon>Brassicaceae</taxon>
        <taxon>Brassiceae</taxon>
        <taxon>Brassica</taxon>
    </lineage>
</organism>
<protein>
    <submittedName>
        <fullName evidence="1">Uncharacterized protein</fullName>
    </submittedName>
</protein>
<accession>A0A8D9GJI3</accession>
<dbReference type="Gramene" id="A03p30220.2_BraZ1">
    <property type="protein sequence ID" value="A03p30220.2_BraZ1.CDS"/>
    <property type="gene ID" value="A03g30220.2_BraZ1"/>
</dbReference>
<dbReference type="AlphaFoldDB" id="A0A8D9GJI3"/>
<dbReference type="Proteomes" id="UP000694005">
    <property type="component" value="Chromosome A03"/>
</dbReference>
<feature type="non-terminal residue" evidence="1">
    <location>
        <position position="86"/>
    </location>
</feature>
<sequence length="86" mass="10037">AFHDWNELLSWIRSSVIQSPILLRKLAVQSTIYHLGKQRNNVYHNNIQGRSQHLDYIYSGFAPDNIIIGPAVIARMIYREVRNTIM</sequence>
<feature type="non-terminal residue" evidence="1">
    <location>
        <position position="1"/>
    </location>
</feature>
<reference evidence="1 2" key="1">
    <citation type="submission" date="2021-07" db="EMBL/GenBank/DDBJ databases">
        <authorList>
            <consortium name="Genoscope - CEA"/>
            <person name="William W."/>
        </authorList>
    </citation>
    <scope>NUCLEOTIDE SEQUENCE [LARGE SCALE GENOMIC DNA]</scope>
</reference>
<evidence type="ECO:0000313" key="2">
    <source>
        <dbReference type="Proteomes" id="UP000694005"/>
    </source>
</evidence>
<dbReference type="EMBL" id="LS974619">
    <property type="protein sequence ID" value="CAG7881679.1"/>
    <property type="molecule type" value="Genomic_DNA"/>
</dbReference>
<evidence type="ECO:0000313" key="1">
    <source>
        <dbReference type="EMBL" id="CAG7881679.1"/>
    </source>
</evidence>
<proteinExistence type="predicted"/>